<reference evidence="2 3" key="1">
    <citation type="submission" date="2018-01" db="EMBL/GenBank/DDBJ databases">
        <title>Genomic Encyclopedia of Type Strains, Phase I: the one thousand microbial genomes (KMG-I) project.</title>
        <authorList>
            <person name="Goeker M."/>
        </authorList>
    </citation>
    <scope>NUCLEOTIDE SEQUENCE [LARGE SCALE GENOMIC DNA]</scope>
    <source>
        <strain evidence="2 3">DSM 17960</strain>
    </source>
</reference>
<protein>
    <submittedName>
        <fullName evidence="2">Exosortase F-associated protein</fullName>
    </submittedName>
</protein>
<evidence type="ECO:0000256" key="1">
    <source>
        <dbReference type="SAM" id="Phobius"/>
    </source>
</evidence>
<keyword evidence="1" id="KW-0812">Transmembrane</keyword>
<dbReference type="RefSeq" id="WP_169929258.1">
    <property type="nucleotide sequence ID" value="NZ_PQNY01000004.1"/>
</dbReference>
<dbReference type="NCBIfam" id="TIGR04127">
    <property type="entry name" value="flavo_near_exo"/>
    <property type="match status" value="1"/>
</dbReference>
<comment type="caution">
    <text evidence="2">The sequence shown here is derived from an EMBL/GenBank/DDBJ whole genome shotgun (WGS) entry which is preliminary data.</text>
</comment>
<feature type="transmembrane region" description="Helical" evidence="1">
    <location>
        <begin position="58"/>
        <end position="79"/>
    </location>
</feature>
<evidence type="ECO:0000313" key="3">
    <source>
        <dbReference type="Proteomes" id="UP000237056"/>
    </source>
</evidence>
<evidence type="ECO:0000313" key="2">
    <source>
        <dbReference type="EMBL" id="POS02290.1"/>
    </source>
</evidence>
<dbReference type="AlphaFoldDB" id="A0A2S4N9E0"/>
<keyword evidence="1" id="KW-0472">Membrane</keyword>
<dbReference type="EMBL" id="PQNY01000004">
    <property type="protein sequence ID" value="POS02290.1"/>
    <property type="molecule type" value="Genomic_DNA"/>
</dbReference>
<feature type="transmembrane region" description="Helical" evidence="1">
    <location>
        <begin position="119"/>
        <end position="142"/>
    </location>
</feature>
<sequence>MQNRIFKNKKQFILVTFVLLLFVLIRAYEKCVFYDPFLSFFEGEFAHAKLPNVNKVKLFLSLGFRYYLNSILSILLLWIVFKDASVSKVSVFVYSIVGMLLMISFFFVLEFFAYEHKMILFYIRRFIIHPILLLVLLPAFFYQKKVKVL</sequence>
<keyword evidence="3" id="KW-1185">Reference proteome</keyword>
<name>A0A2S4N9E0_9FLAO</name>
<organism evidence="2 3">
    <name type="scientific">Flavobacterium croceum DSM 17960</name>
    <dbReference type="NCBI Taxonomy" id="1121886"/>
    <lineage>
        <taxon>Bacteria</taxon>
        <taxon>Pseudomonadati</taxon>
        <taxon>Bacteroidota</taxon>
        <taxon>Flavobacteriia</taxon>
        <taxon>Flavobacteriales</taxon>
        <taxon>Flavobacteriaceae</taxon>
        <taxon>Flavobacterium</taxon>
    </lineage>
</organism>
<gene>
    <name evidence="2" type="ORF">Q361_1049</name>
</gene>
<accession>A0A2S4N9E0</accession>
<proteinExistence type="predicted"/>
<dbReference type="Proteomes" id="UP000237056">
    <property type="component" value="Unassembled WGS sequence"/>
</dbReference>
<feature type="transmembrane region" description="Helical" evidence="1">
    <location>
        <begin position="91"/>
        <end position="113"/>
    </location>
</feature>
<dbReference type="InterPro" id="IPR026414">
    <property type="entry name" value="ExosoTase_F-assoc_memb"/>
</dbReference>
<keyword evidence="1" id="KW-1133">Transmembrane helix</keyword>